<name>A0A9D1M3B7_9PROT</name>
<dbReference type="EMBL" id="DVNC01000024">
    <property type="protein sequence ID" value="HIU53113.1"/>
    <property type="molecule type" value="Genomic_DNA"/>
</dbReference>
<evidence type="ECO:0000313" key="2">
    <source>
        <dbReference type="Proteomes" id="UP000824107"/>
    </source>
</evidence>
<accession>A0A9D1M3B7</accession>
<gene>
    <name evidence="1" type="ORF">IAD20_03425</name>
</gene>
<reference evidence="1" key="2">
    <citation type="journal article" date="2021" name="PeerJ">
        <title>Extensive microbial diversity within the chicken gut microbiome revealed by metagenomics and culture.</title>
        <authorList>
            <person name="Gilroy R."/>
            <person name="Ravi A."/>
            <person name="Getino M."/>
            <person name="Pursley I."/>
            <person name="Horton D.L."/>
            <person name="Alikhan N.F."/>
            <person name="Baker D."/>
            <person name="Gharbi K."/>
            <person name="Hall N."/>
            <person name="Watson M."/>
            <person name="Adriaenssens E.M."/>
            <person name="Foster-Nyarko E."/>
            <person name="Jarju S."/>
            <person name="Secka A."/>
            <person name="Antonio M."/>
            <person name="Oren A."/>
            <person name="Chaudhuri R.R."/>
            <person name="La Ragione R."/>
            <person name="Hildebrand F."/>
            <person name="Pallen M.J."/>
        </authorList>
    </citation>
    <scope>NUCLEOTIDE SEQUENCE</scope>
    <source>
        <strain evidence="1">ChiW3-316</strain>
    </source>
</reference>
<dbReference type="AlphaFoldDB" id="A0A9D1M3B7"/>
<dbReference type="Proteomes" id="UP000824107">
    <property type="component" value="Unassembled WGS sequence"/>
</dbReference>
<comment type="caution">
    <text evidence="1">The sequence shown here is derived from an EMBL/GenBank/DDBJ whole genome shotgun (WGS) entry which is preliminary data.</text>
</comment>
<sequence length="70" mass="8232">MLNNDNLSKLQHQLCELKLEERRVCSDIRHLVTRNKTIDFFQAKQLNSLRTGVKKKIEKVEARIMPNIIA</sequence>
<organism evidence="1 2">
    <name type="scientific">Candidatus Scatocola faecipullorum</name>
    <dbReference type="NCBI Taxonomy" id="2840917"/>
    <lineage>
        <taxon>Bacteria</taxon>
        <taxon>Pseudomonadati</taxon>
        <taxon>Pseudomonadota</taxon>
        <taxon>Alphaproteobacteria</taxon>
        <taxon>Rhodospirillales</taxon>
        <taxon>Rhodospirillaceae</taxon>
        <taxon>Rhodospirillaceae incertae sedis</taxon>
        <taxon>Candidatus Scatocola</taxon>
    </lineage>
</organism>
<proteinExistence type="predicted"/>
<evidence type="ECO:0000313" key="1">
    <source>
        <dbReference type="EMBL" id="HIU53113.1"/>
    </source>
</evidence>
<reference evidence="1" key="1">
    <citation type="submission" date="2020-10" db="EMBL/GenBank/DDBJ databases">
        <authorList>
            <person name="Gilroy R."/>
        </authorList>
    </citation>
    <scope>NUCLEOTIDE SEQUENCE</scope>
    <source>
        <strain evidence="1">ChiW3-316</strain>
    </source>
</reference>
<protein>
    <submittedName>
        <fullName evidence="1">Uncharacterized protein</fullName>
    </submittedName>
</protein>